<protein>
    <submittedName>
        <fullName evidence="3">Secreted protein</fullName>
    </submittedName>
</protein>
<dbReference type="AlphaFoldDB" id="A0A1I8G546"/>
<sequence>MNRNVRGRLLIFSAFVAAAATVGLLGKPGKANPRELQQGDSFPPTTHRRSRSLAEPSKRQDLGLFPRPRSPVFNVPPGDELTMRQLYDCLTELVAACQSSGFADLL</sequence>
<evidence type="ECO:0000313" key="2">
    <source>
        <dbReference type="Proteomes" id="UP000095280"/>
    </source>
</evidence>
<reference evidence="3" key="1">
    <citation type="submission" date="2016-11" db="UniProtKB">
        <authorList>
            <consortium name="WormBaseParasite"/>
        </authorList>
    </citation>
    <scope>IDENTIFICATION</scope>
</reference>
<feature type="region of interest" description="Disordered" evidence="1">
    <location>
        <begin position="27"/>
        <end position="70"/>
    </location>
</feature>
<dbReference type="Proteomes" id="UP000095280">
    <property type="component" value="Unplaced"/>
</dbReference>
<keyword evidence="2" id="KW-1185">Reference proteome</keyword>
<name>A0A1I8G546_9PLAT</name>
<organism evidence="2 3">
    <name type="scientific">Macrostomum lignano</name>
    <dbReference type="NCBI Taxonomy" id="282301"/>
    <lineage>
        <taxon>Eukaryota</taxon>
        <taxon>Metazoa</taxon>
        <taxon>Spiralia</taxon>
        <taxon>Lophotrochozoa</taxon>
        <taxon>Platyhelminthes</taxon>
        <taxon>Rhabditophora</taxon>
        <taxon>Macrostomorpha</taxon>
        <taxon>Macrostomida</taxon>
        <taxon>Macrostomidae</taxon>
        <taxon>Macrostomum</taxon>
    </lineage>
</organism>
<evidence type="ECO:0000313" key="3">
    <source>
        <dbReference type="WBParaSite" id="maker-uti_cns_0000860-snap-gene-0.7-mRNA-1"/>
    </source>
</evidence>
<dbReference type="WBParaSite" id="maker-uti_cns_0000860-snap-gene-0.7-mRNA-1">
    <property type="protein sequence ID" value="maker-uti_cns_0000860-snap-gene-0.7-mRNA-1"/>
    <property type="gene ID" value="maker-uti_cns_0000860-snap-gene-0.7"/>
</dbReference>
<evidence type="ECO:0000256" key="1">
    <source>
        <dbReference type="SAM" id="MobiDB-lite"/>
    </source>
</evidence>
<accession>A0A1I8G546</accession>
<proteinExistence type="predicted"/>